<dbReference type="AlphaFoldDB" id="A0A0V1C1C6"/>
<evidence type="ECO:0000313" key="1">
    <source>
        <dbReference type="EMBL" id="KRY43087.1"/>
    </source>
</evidence>
<dbReference type="InParanoid" id="A0A0V1C1C6"/>
<protein>
    <submittedName>
        <fullName evidence="1">Uncharacterized protein</fullName>
    </submittedName>
</protein>
<name>A0A0V1C1C6_TRISP</name>
<reference evidence="1 2" key="1">
    <citation type="submission" date="2015-01" db="EMBL/GenBank/DDBJ databases">
        <title>Evolution of Trichinella species and genotypes.</title>
        <authorList>
            <person name="Korhonen P.K."/>
            <person name="Edoardo P."/>
            <person name="Giuseppe L.R."/>
            <person name="Gasser R.B."/>
        </authorList>
    </citation>
    <scope>NUCLEOTIDE SEQUENCE [LARGE SCALE GENOMIC DNA]</scope>
    <source>
        <strain evidence="1">ISS3</strain>
    </source>
</reference>
<dbReference type="Proteomes" id="UP000054776">
    <property type="component" value="Unassembled WGS sequence"/>
</dbReference>
<comment type="caution">
    <text evidence="1">The sequence shown here is derived from an EMBL/GenBank/DDBJ whole genome shotgun (WGS) entry which is preliminary data.</text>
</comment>
<gene>
    <name evidence="1" type="ORF">T01_6861</name>
</gene>
<accession>A0A0V1C1C6</accession>
<proteinExistence type="predicted"/>
<organism evidence="1 2">
    <name type="scientific">Trichinella spiralis</name>
    <name type="common">Trichina worm</name>
    <dbReference type="NCBI Taxonomy" id="6334"/>
    <lineage>
        <taxon>Eukaryota</taxon>
        <taxon>Metazoa</taxon>
        <taxon>Ecdysozoa</taxon>
        <taxon>Nematoda</taxon>
        <taxon>Enoplea</taxon>
        <taxon>Dorylaimia</taxon>
        <taxon>Trichinellida</taxon>
        <taxon>Trichinellidae</taxon>
        <taxon>Trichinella</taxon>
    </lineage>
</organism>
<keyword evidence="2" id="KW-1185">Reference proteome</keyword>
<evidence type="ECO:0000313" key="2">
    <source>
        <dbReference type="Proteomes" id="UP000054776"/>
    </source>
</evidence>
<sequence>MTFEQQQQQPSTAMGDDCDLCTLQIPFLTVQKEKKLRKHKTRVQPLYILQFFWPFFEDTSKKERHETSTVAQWHMRMLKTKRQCRIMNKPPLRTAKLASYETNEQ</sequence>
<dbReference type="EMBL" id="JYDH01000002">
    <property type="protein sequence ID" value="KRY43087.1"/>
    <property type="molecule type" value="Genomic_DNA"/>
</dbReference>